<reference evidence="2 3" key="1">
    <citation type="submission" date="2017-06" db="EMBL/GenBank/DDBJ databases">
        <authorList>
            <consortium name="Pathogen Informatics"/>
        </authorList>
    </citation>
    <scope>NUCLEOTIDE SEQUENCE [LARGE SCALE GENOMIC DNA]</scope>
    <source>
        <strain evidence="2 3">NCTC13788</strain>
    </source>
</reference>
<keyword evidence="1" id="KW-1133">Transmembrane helix</keyword>
<dbReference type="OrthoDB" id="2217499at2"/>
<accession>A0A239SXK2</accession>
<feature type="transmembrane region" description="Helical" evidence="1">
    <location>
        <begin position="98"/>
        <end position="119"/>
    </location>
</feature>
<protein>
    <submittedName>
        <fullName evidence="2">Uncharacterized protein</fullName>
    </submittedName>
</protein>
<dbReference type="STRING" id="1123308.GCA_000380085_01986"/>
<gene>
    <name evidence="2" type="ORF">SAMEA4412692_01763</name>
</gene>
<dbReference type="KEGG" id="smen:SAMEA4412692_1763"/>
<feature type="transmembrane region" description="Helical" evidence="1">
    <location>
        <begin position="7"/>
        <end position="25"/>
    </location>
</feature>
<keyword evidence="1" id="KW-0472">Membrane</keyword>
<dbReference type="RefSeq" id="WP_018374528.1">
    <property type="nucleotide sequence ID" value="NZ_LT906439.1"/>
</dbReference>
<feature type="transmembrane region" description="Helical" evidence="1">
    <location>
        <begin position="31"/>
        <end position="53"/>
    </location>
</feature>
<evidence type="ECO:0000256" key="1">
    <source>
        <dbReference type="SAM" id="Phobius"/>
    </source>
</evidence>
<keyword evidence="3" id="KW-1185">Reference proteome</keyword>
<name>A0A239SXK2_9STRE</name>
<feature type="transmembrane region" description="Helical" evidence="1">
    <location>
        <begin position="165"/>
        <end position="189"/>
    </location>
</feature>
<evidence type="ECO:0000313" key="3">
    <source>
        <dbReference type="Proteomes" id="UP000215185"/>
    </source>
</evidence>
<organism evidence="2 3">
    <name type="scientific">Streptococcus merionis</name>
    <dbReference type="NCBI Taxonomy" id="400065"/>
    <lineage>
        <taxon>Bacteria</taxon>
        <taxon>Bacillati</taxon>
        <taxon>Bacillota</taxon>
        <taxon>Bacilli</taxon>
        <taxon>Lactobacillales</taxon>
        <taxon>Streptococcaceae</taxon>
        <taxon>Streptococcus</taxon>
    </lineage>
</organism>
<dbReference type="EMBL" id="LT906439">
    <property type="protein sequence ID" value="SNU90177.1"/>
    <property type="molecule type" value="Genomic_DNA"/>
</dbReference>
<feature type="transmembrane region" description="Helical" evidence="1">
    <location>
        <begin position="140"/>
        <end position="159"/>
    </location>
</feature>
<keyword evidence="1" id="KW-0812">Transmembrane</keyword>
<proteinExistence type="predicted"/>
<dbReference type="AlphaFoldDB" id="A0A239SXK2"/>
<evidence type="ECO:0000313" key="2">
    <source>
        <dbReference type="EMBL" id="SNU90177.1"/>
    </source>
</evidence>
<sequence length="193" mass="21425">MNIKNPISLSMFTATFMTAYIALTVQPQSKAAISAIWITVLFQFFIGLCFAFVKFPDKKEQARHPFNLTSKVYLLTTLTASSIYTVGIWLTTPATNPSWLKSFFLGVGLLILLGLLLYYSLKPARETPDERFHANLSRAALSLLLLILLLTLAFAIFLCQSGPKAISAGLVLIVLGALCLLFGIFFFIFETRN</sequence>
<dbReference type="Proteomes" id="UP000215185">
    <property type="component" value="Chromosome 1"/>
</dbReference>
<feature type="transmembrane region" description="Helical" evidence="1">
    <location>
        <begin position="73"/>
        <end position="92"/>
    </location>
</feature>